<name>A0A1M6FL16_9FLAO</name>
<proteinExistence type="predicted"/>
<dbReference type="OrthoDB" id="1421172at2"/>
<evidence type="ECO:0000313" key="2">
    <source>
        <dbReference type="EMBL" id="SHI98407.1"/>
    </source>
</evidence>
<dbReference type="RefSeq" id="WP_072991250.1">
    <property type="nucleotide sequence ID" value="NZ_FQYU01000002.1"/>
</dbReference>
<dbReference type="NCBIfam" id="NF040639">
    <property type="entry name" value="LETM1_rel_film"/>
    <property type="match status" value="1"/>
</dbReference>
<dbReference type="Pfam" id="PF07766">
    <property type="entry name" value="LETM1_RBD"/>
    <property type="match status" value="1"/>
</dbReference>
<dbReference type="Proteomes" id="UP000184543">
    <property type="component" value="Unassembled WGS sequence"/>
</dbReference>
<feature type="domain" description="Letm1 RBD" evidence="1">
    <location>
        <begin position="339"/>
        <end position="392"/>
    </location>
</feature>
<organism evidence="2 3">
    <name type="scientific">Pseudozobellia thermophila</name>
    <dbReference type="NCBI Taxonomy" id="192903"/>
    <lineage>
        <taxon>Bacteria</taxon>
        <taxon>Pseudomonadati</taxon>
        <taxon>Bacteroidota</taxon>
        <taxon>Flavobacteriia</taxon>
        <taxon>Flavobacteriales</taxon>
        <taxon>Flavobacteriaceae</taxon>
        <taxon>Pseudozobellia</taxon>
    </lineage>
</organism>
<reference evidence="3" key="1">
    <citation type="submission" date="2016-11" db="EMBL/GenBank/DDBJ databases">
        <authorList>
            <person name="Varghese N."/>
            <person name="Submissions S."/>
        </authorList>
    </citation>
    <scope>NUCLEOTIDE SEQUENCE [LARGE SCALE GENOMIC DNA]</scope>
    <source>
        <strain evidence="3">DSM 19858</strain>
    </source>
</reference>
<accession>A0A1M6FL16</accession>
<dbReference type="InterPro" id="IPR033122">
    <property type="entry name" value="LETM1-like_RBD"/>
</dbReference>
<dbReference type="AlphaFoldDB" id="A0A1M6FL16"/>
<gene>
    <name evidence="2" type="ORF">SAMN04488513_102472</name>
</gene>
<evidence type="ECO:0000313" key="3">
    <source>
        <dbReference type="Proteomes" id="UP000184543"/>
    </source>
</evidence>
<dbReference type="STRING" id="192903.SAMN04488513_102472"/>
<dbReference type="GO" id="GO:0043022">
    <property type="term" value="F:ribosome binding"/>
    <property type="evidence" value="ECO:0007669"/>
    <property type="project" value="InterPro"/>
</dbReference>
<keyword evidence="3" id="KW-1185">Reference proteome</keyword>
<sequence>MNPSAPGWIDKFGSLVDNDQNYHTDYEVLYATLKHMGFVYGINTYTPDFTMSELDLSEDEKAKINLLTALYGTFTLELGRKDFPLFLQTVFKFYQDLEVGNGSLFNRILSGTKTSAQLEKLINSRVYLEDNPISKTFSSFITNSLLFIDVLLFRRYTKNPKNIREHAKRLEYLTINITYHALNSKKKNKSDERLAQLFASSLTFIDSQANKFDGLYRDHLLKNESIWENRYFLDIACLTVWEDQSLEYRESEFICALGRDLGFDETHIKKSIREVQDFFSAHMQAVPFLKDTNLALQLHDSMSKIVNKLILRNSKRLQKELTESKELVFLISKATVKDLTPEERKKVQNQLIDIFKSIPSLAIFMLPGGAVLLPLFIKLIPKLLPSSFDENRIEK</sequence>
<dbReference type="EMBL" id="FQYU01000002">
    <property type="protein sequence ID" value="SHI98407.1"/>
    <property type="molecule type" value="Genomic_DNA"/>
</dbReference>
<evidence type="ECO:0000259" key="1">
    <source>
        <dbReference type="Pfam" id="PF07766"/>
    </source>
</evidence>
<protein>
    <submittedName>
        <fullName evidence="2">LETM1-like protein</fullName>
    </submittedName>
</protein>